<dbReference type="InterPro" id="IPR050744">
    <property type="entry name" value="AI-2_Isomerase_LsrG"/>
</dbReference>
<dbReference type="PROSITE" id="PS51725">
    <property type="entry name" value="ABM"/>
    <property type="match status" value="1"/>
</dbReference>
<dbReference type="AlphaFoldDB" id="A0A328FFE2"/>
<dbReference type="Proteomes" id="UP000248798">
    <property type="component" value="Unassembled WGS sequence"/>
</dbReference>
<feature type="domain" description="ABM" evidence="1">
    <location>
        <begin position="2"/>
        <end position="98"/>
    </location>
</feature>
<dbReference type="InterPro" id="IPR007138">
    <property type="entry name" value="ABM_dom"/>
</dbReference>
<evidence type="ECO:0000313" key="5">
    <source>
        <dbReference type="Proteomes" id="UP000293902"/>
    </source>
</evidence>
<sequence>MISVIASIYVKDGQLDKFIKIFKSNMPAVLGEEGCIEYIPTVDIPTGLPPQKLNKRVVTIIEKWRSVEDLTAHLSSVHMLEYKEKTKDIVEYIEIKVLKEV</sequence>
<dbReference type="Pfam" id="PF03992">
    <property type="entry name" value="ABM"/>
    <property type="match status" value="1"/>
</dbReference>
<dbReference type="OrthoDB" id="9812192at2"/>
<evidence type="ECO:0000313" key="2">
    <source>
        <dbReference type="EMBL" id="QBH12654.1"/>
    </source>
</evidence>
<accession>A0A328FFE2</accession>
<proteinExistence type="predicted"/>
<keyword evidence="3" id="KW-0560">Oxidoreductase</keyword>
<dbReference type="GO" id="GO:0004497">
    <property type="term" value="F:monooxygenase activity"/>
    <property type="evidence" value="ECO:0007669"/>
    <property type="project" value="UniProtKB-KW"/>
</dbReference>
<evidence type="ECO:0000259" key="1">
    <source>
        <dbReference type="PROSITE" id="PS51725"/>
    </source>
</evidence>
<evidence type="ECO:0000313" key="3">
    <source>
        <dbReference type="EMBL" id="RAM03381.1"/>
    </source>
</evidence>
<dbReference type="PANTHER" id="PTHR33336">
    <property type="entry name" value="QUINOL MONOOXYGENASE YGIN-RELATED"/>
    <property type="match status" value="1"/>
</dbReference>
<evidence type="ECO:0000313" key="4">
    <source>
        <dbReference type="Proteomes" id="UP000248798"/>
    </source>
</evidence>
<protein>
    <submittedName>
        <fullName evidence="3">Antibiotic biosynthesis monooxygenase</fullName>
    </submittedName>
</protein>
<gene>
    <name evidence="3" type="ORF">DO021_03585</name>
    <name evidence="2" type="ORF">EYB58_06880</name>
</gene>
<dbReference type="EMBL" id="QLNI01000005">
    <property type="protein sequence ID" value="RAM03381.1"/>
    <property type="molecule type" value="Genomic_DNA"/>
</dbReference>
<reference evidence="2 5" key="2">
    <citation type="submission" date="2019-02" db="EMBL/GenBank/DDBJ databases">
        <title>Complete genome sequence of Desulfobacter hydrogenophilus AcRS1.</title>
        <authorList>
            <person name="Marietou A."/>
            <person name="Lund M.B."/>
            <person name="Marshall I.P.G."/>
            <person name="Schreiber L."/>
            <person name="Jorgensen B."/>
        </authorList>
    </citation>
    <scope>NUCLEOTIDE SEQUENCE [LARGE SCALE GENOMIC DNA]</scope>
    <source>
        <strain evidence="2 5">AcRS1</strain>
    </source>
</reference>
<reference evidence="3 4" key="1">
    <citation type="submission" date="2018-06" db="EMBL/GenBank/DDBJ databases">
        <title>Complete Genome Sequence of Desulfobacter hydrogenophilus (DSM3380).</title>
        <authorList>
            <person name="Marietou A."/>
            <person name="Schreiber L."/>
            <person name="Marshall I."/>
            <person name="Jorgensen B."/>
        </authorList>
    </citation>
    <scope>NUCLEOTIDE SEQUENCE [LARGE SCALE GENOMIC DNA]</scope>
    <source>
        <strain evidence="3 4">DSM 3380</strain>
    </source>
</reference>
<keyword evidence="5" id="KW-1185">Reference proteome</keyword>
<dbReference type="Proteomes" id="UP000293902">
    <property type="component" value="Chromosome"/>
</dbReference>
<dbReference type="RefSeq" id="WP_111953794.1">
    <property type="nucleotide sequence ID" value="NZ_CP036313.1"/>
</dbReference>
<dbReference type="PANTHER" id="PTHR33336:SF3">
    <property type="entry name" value="ABM DOMAIN-CONTAINING PROTEIN"/>
    <property type="match status" value="1"/>
</dbReference>
<dbReference type="InterPro" id="IPR011008">
    <property type="entry name" value="Dimeric_a/b-barrel"/>
</dbReference>
<dbReference type="EMBL" id="CP036313">
    <property type="protein sequence ID" value="QBH12654.1"/>
    <property type="molecule type" value="Genomic_DNA"/>
</dbReference>
<dbReference type="Gene3D" id="3.30.70.100">
    <property type="match status" value="1"/>
</dbReference>
<dbReference type="GO" id="GO:0005829">
    <property type="term" value="C:cytosol"/>
    <property type="evidence" value="ECO:0007669"/>
    <property type="project" value="TreeGrafter"/>
</dbReference>
<organism evidence="3 4">
    <name type="scientific">Desulfobacter hydrogenophilus</name>
    <dbReference type="NCBI Taxonomy" id="2291"/>
    <lineage>
        <taxon>Bacteria</taxon>
        <taxon>Pseudomonadati</taxon>
        <taxon>Thermodesulfobacteriota</taxon>
        <taxon>Desulfobacteria</taxon>
        <taxon>Desulfobacterales</taxon>
        <taxon>Desulfobacteraceae</taxon>
        <taxon>Desulfobacter</taxon>
    </lineage>
</organism>
<keyword evidence="3" id="KW-0503">Monooxygenase</keyword>
<name>A0A328FFE2_9BACT</name>
<dbReference type="SUPFAM" id="SSF54909">
    <property type="entry name" value="Dimeric alpha+beta barrel"/>
    <property type="match status" value="1"/>
</dbReference>